<organism evidence="1 2">
    <name type="scientific">Parthenolecanium corni</name>
    <dbReference type="NCBI Taxonomy" id="536013"/>
    <lineage>
        <taxon>Eukaryota</taxon>
        <taxon>Metazoa</taxon>
        <taxon>Ecdysozoa</taxon>
        <taxon>Arthropoda</taxon>
        <taxon>Hexapoda</taxon>
        <taxon>Insecta</taxon>
        <taxon>Pterygota</taxon>
        <taxon>Neoptera</taxon>
        <taxon>Paraneoptera</taxon>
        <taxon>Hemiptera</taxon>
        <taxon>Sternorrhyncha</taxon>
        <taxon>Coccoidea</taxon>
        <taxon>Coccidae</taxon>
        <taxon>Parthenolecanium</taxon>
    </lineage>
</organism>
<dbReference type="EMBL" id="JBBCAQ010000034">
    <property type="protein sequence ID" value="KAK7580776.1"/>
    <property type="molecule type" value="Genomic_DNA"/>
</dbReference>
<sequence length="94" mass="10757">MEKVAERGERVETDSGRHNHRVTSHAFCRSAVVEWYGKFHNQHRCNRDEDDDDDGGQKNAHITHNPSIVGFFKHNMMANCYIPNAGCARCLESI</sequence>
<keyword evidence="2" id="KW-1185">Reference proteome</keyword>
<comment type="caution">
    <text evidence="1">The sequence shown here is derived from an EMBL/GenBank/DDBJ whole genome shotgun (WGS) entry which is preliminary data.</text>
</comment>
<dbReference type="Proteomes" id="UP001367676">
    <property type="component" value="Unassembled WGS sequence"/>
</dbReference>
<dbReference type="AlphaFoldDB" id="A0AAN9TCS7"/>
<gene>
    <name evidence="1" type="ORF">V9T40_001405</name>
</gene>
<accession>A0AAN9TCS7</accession>
<evidence type="ECO:0000313" key="1">
    <source>
        <dbReference type="EMBL" id="KAK7580776.1"/>
    </source>
</evidence>
<reference evidence="1 2" key="1">
    <citation type="submission" date="2024-03" db="EMBL/GenBank/DDBJ databases">
        <title>Adaptation during the transition from Ophiocordyceps entomopathogen to insect associate is accompanied by gene loss and intensified selection.</title>
        <authorList>
            <person name="Ward C.M."/>
            <person name="Onetto C.A."/>
            <person name="Borneman A.R."/>
        </authorList>
    </citation>
    <scope>NUCLEOTIDE SEQUENCE [LARGE SCALE GENOMIC DNA]</scope>
    <source>
        <strain evidence="1">AWRI1</strain>
        <tissue evidence="1">Single Adult Female</tissue>
    </source>
</reference>
<protein>
    <submittedName>
        <fullName evidence="1">Uncharacterized protein</fullName>
    </submittedName>
</protein>
<evidence type="ECO:0000313" key="2">
    <source>
        <dbReference type="Proteomes" id="UP001367676"/>
    </source>
</evidence>
<proteinExistence type="predicted"/>
<name>A0AAN9TCS7_9HEMI</name>